<evidence type="ECO:0000259" key="8">
    <source>
        <dbReference type="Pfam" id="PF20684"/>
    </source>
</evidence>
<keyword evidence="2 7" id="KW-0812">Transmembrane</keyword>
<feature type="transmembrane region" description="Helical" evidence="7">
    <location>
        <begin position="46"/>
        <end position="65"/>
    </location>
</feature>
<evidence type="ECO:0000313" key="10">
    <source>
        <dbReference type="Proteomes" id="UP000184330"/>
    </source>
</evidence>
<evidence type="ECO:0000256" key="3">
    <source>
        <dbReference type="ARBA" id="ARBA00022989"/>
    </source>
</evidence>
<proteinExistence type="inferred from homology"/>
<feature type="transmembrane region" description="Helical" evidence="7">
    <location>
        <begin position="121"/>
        <end position="145"/>
    </location>
</feature>
<dbReference type="PANTHER" id="PTHR33048">
    <property type="entry name" value="PTH11-LIKE INTEGRAL MEMBRANE PROTEIN (AFU_ORTHOLOGUE AFUA_5G11245)"/>
    <property type="match status" value="1"/>
</dbReference>
<evidence type="ECO:0000256" key="1">
    <source>
        <dbReference type="ARBA" id="ARBA00004141"/>
    </source>
</evidence>
<dbReference type="STRING" id="576137.A0A1L7WFR8"/>
<dbReference type="AlphaFoldDB" id="A0A1L7WFR8"/>
<feature type="transmembrane region" description="Helical" evidence="7">
    <location>
        <begin position="237"/>
        <end position="255"/>
    </location>
</feature>
<dbReference type="InterPro" id="IPR049326">
    <property type="entry name" value="Rhodopsin_dom_fungi"/>
</dbReference>
<keyword evidence="4 7" id="KW-0472">Membrane</keyword>
<feature type="transmembrane region" description="Helical" evidence="7">
    <location>
        <begin position="77"/>
        <end position="101"/>
    </location>
</feature>
<dbReference type="OrthoDB" id="5273647at2759"/>
<feature type="domain" description="Rhodopsin" evidence="8">
    <location>
        <begin position="61"/>
        <end position="297"/>
    </location>
</feature>
<keyword evidence="3 7" id="KW-1133">Transmembrane helix</keyword>
<evidence type="ECO:0000256" key="6">
    <source>
        <dbReference type="SAM" id="MobiDB-lite"/>
    </source>
</evidence>
<comment type="subcellular location">
    <subcellularLocation>
        <location evidence="1">Membrane</location>
        <topology evidence="1">Multi-pass membrane protein</topology>
    </subcellularLocation>
</comment>
<dbReference type="Proteomes" id="UP000184330">
    <property type="component" value="Unassembled WGS sequence"/>
</dbReference>
<dbReference type="Pfam" id="PF20684">
    <property type="entry name" value="Fung_rhodopsin"/>
    <property type="match status" value="1"/>
</dbReference>
<sequence length="390" mass="43016">MAYDLSVGTARDPLIALHENSPIASIPHATSLTSIEYGVYADSHSLQITVFIVIAFITTGLRLEARRMRNVPIAVDDFLLLAALFFLCISVGLQFACVIAGGVGRHTADINPLDVVKTLKLILPFEALYGITLCLIKSSIICFYFRIFGKTKSFRISAFVVLAFIICWALSVVLETFLLCRPVAYNWDTSIKGTCGDRNTVYVSAGALNVITDFMVMSLPIPHILSLQLKLKKKLGLLLMFSLGLFITIISIIRIKSLQVISFTDPTYTLPMGLLWTTLEPCLCIINANLPMVRTYLTGHFPTVFGSTSDQTSRKTPLPGASSSRPDPFELIHDDRYGAKDIKLGQIGTENRIHAGRRSKPIEGDSDSERYLTKGDNHIHVGRSVDVESL</sequence>
<evidence type="ECO:0000256" key="7">
    <source>
        <dbReference type="SAM" id="Phobius"/>
    </source>
</evidence>
<reference evidence="9 10" key="1">
    <citation type="submission" date="2016-03" db="EMBL/GenBank/DDBJ databases">
        <authorList>
            <person name="Ploux O."/>
        </authorList>
    </citation>
    <scope>NUCLEOTIDE SEQUENCE [LARGE SCALE GENOMIC DNA]</scope>
    <source>
        <strain evidence="9 10">UAMH 11012</strain>
    </source>
</reference>
<feature type="transmembrane region" description="Helical" evidence="7">
    <location>
        <begin position="199"/>
        <end position="225"/>
    </location>
</feature>
<accession>A0A1L7WFR8</accession>
<feature type="compositionally biased region" description="Polar residues" evidence="6">
    <location>
        <begin position="306"/>
        <end position="325"/>
    </location>
</feature>
<dbReference type="EMBL" id="FJOG01000002">
    <property type="protein sequence ID" value="CZR51597.1"/>
    <property type="molecule type" value="Genomic_DNA"/>
</dbReference>
<evidence type="ECO:0000256" key="2">
    <source>
        <dbReference type="ARBA" id="ARBA00022692"/>
    </source>
</evidence>
<evidence type="ECO:0000256" key="5">
    <source>
        <dbReference type="ARBA" id="ARBA00038359"/>
    </source>
</evidence>
<feature type="transmembrane region" description="Helical" evidence="7">
    <location>
        <begin position="157"/>
        <end position="179"/>
    </location>
</feature>
<dbReference type="GO" id="GO:0016020">
    <property type="term" value="C:membrane"/>
    <property type="evidence" value="ECO:0007669"/>
    <property type="project" value="UniProtKB-SubCell"/>
</dbReference>
<feature type="compositionally biased region" description="Basic and acidic residues" evidence="6">
    <location>
        <begin position="360"/>
        <end position="377"/>
    </location>
</feature>
<dbReference type="InterPro" id="IPR052337">
    <property type="entry name" value="SAT4-like"/>
</dbReference>
<gene>
    <name evidence="9" type="ORF">PAC_01474</name>
</gene>
<dbReference type="PANTHER" id="PTHR33048:SF161">
    <property type="entry name" value="INTEGRAL MEMBRANE PROTEIN"/>
    <property type="match status" value="1"/>
</dbReference>
<organism evidence="9 10">
    <name type="scientific">Phialocephala subalpina</name>
    <dbReference type="NCBI Taxonomy" id="576137"/>
    <lineage>
        <taxon>Eukaryota</taxon>
        <taxon>Fungi</taxon>
        <taxon>Dikarya</taxon>
        <taxon>Ascomycota</taxon>
        <taxon>Pezizomycotina</taxon>
        <taxon>Leotiomycetes</taxon>
        <taxon>Helotiales</taxon>
        <taxon>Mollisiaceae</taxon>
        <taxon>Phialocephala</taxon>
        <taxon>Phialocephala fortinii species complex</taxon>
    </lineage>
</organism>
<keyword evidence="10" id="KW-1185">Reference proteome</keyword>
<feature type="region of interest" description="Disordered" evidence="6">
    <location>
        <begin position="350"/>
        <end position="377"/>
    </location>
</feature>
<name>A0A1L7WFR8_9HELO</name>
<evidence type="ECO:0000313" key="9">
    <source>
        <dbReference type="EMBL" id="CZR51597.1"/>
    </source>
</evidence>
<protein>
    <recommendedName>
        <fullName evidence="8">Rhodopsin domain-containing protein</fullName>
    </recommendedName>
</protein>
<evidence type="ECO:0000256" key="4">
    <source>
        <dbReference type="ARBA" id="ARBA00023136"/>
    </source>
</evidence>
<feature type="region of interest" description="Disordered" evidence="6">
    <location>
        <begin position="306"/>
        <end position="329"/>
    </location>
</feature>
<comment type="similarity">
    <text evidence="5">Belongs to the SAT4 family.</text>
</comment>